<feature type="compositionally biased region" description="Basic and acidic residues" evidence="2">
    <location>
        <begin position="243"/>
        <end position="323"/>
    </location>
</feature>
<protein>
    <recommendedName>
        <fullName evidence="3">MORF/ORRM1/DAG-like MORF domain-containing protein</fullName>
    </recommendedName>
</protein>
<dbReference type="Gene3D" id="3.30.70.80">
    <property type="entry name" value="Peptidase S8 propeptide/proteinase inhibitor I9"/>
    <property type="match status" value="1"/>
</dbReference>
<dbReference type="Pfam" id="PF21864">
    <property type="entry name" value="MORF_dom"/>
    <property type="match status" value="1"/>
</dbReference>
<dbReference type="InterPro" id="IPR039206">
    <property type="entry name" value="MORF/ORRM1/DAG-like"/>
</dbReference>
<dbReference type="InterPro" id="IPR054059">
    <property type="entry name" value="MORF/ORRM1/DAG-like_MORF"/>
</dbReference>
<organism evidence="4">
    <name type="scientific">Picea sitchensis</name>
    <name type="common">Sitka spruce</name>
    <name type="synonym">Pinus sitchensis</name>
    <dbReference type="NCBI Taxonomy" id="3332"/>
    <lineage>
        <taxon>Eukaryota</taxon>
        <taxon>Viridiplantae</taxon>
        <taxon>Streptophyta</taxon>
        <taxon>Embryophyta</taxon>
        <taxon>Tracheophyta</taxon>
        <taxon>Spermatophyta</taxon>
        <taxon>Pinopsida</taxon>
        <taxon>Pinidae</taxon>
        <taxon>Conifers I</taxon>
        <taxon>Pinales</taxon>
        <taxon>Pinaceae</taxon>
        <taxon>Picea</taxon>
    </lineage>
</organism>
<dbReference type="PANTHER" id="PTHR31346">
    <property type="entry name" value="MULTIPLE ORGANELLAR RNA EDITING FACTOR 2, CHLOROPLASTIC-RELATED-RELATED"/>
    <property type="match status" value="1"/>
</dbReference>
<evidence type="ECO:0000259" key="3">
    <source>
        <dbReference type="Pfam" id="PF21864"/>
    </source>
</evidence>
<dbReference type="AlphaFoldDB" id="D5A7W4"/>
<dbReference type="OMA" id="DNYRPTE"/>
<sequence>MAIRAAGRLRCTLSLARAFSTSNSSSSVVTDVCSSGLATLTRASSPSSSLEHLFGYGRLSGFDGRPCPPWRHLLVRCRSWTELRDCKHWLITLDFPKDPRPTREEMIDTYVKTLAAVLGSEEEAKKKIYALSTTVYTGFQCNIDEATSERLKEQPLVNWVLPDGYGDPELGIFAGDRYNNGVITPDPNPPRPPSERPRQRNYDRSRFDRERDFRATEGRDNMQGERRDYRPRPMEGRGNYRPMEGRDNYRPTEGRDNYRPTEGRDNYRPVEGRDNYRPMEGRDTMQGEQRDNRPPYERRDPVQGEQREYVRPEDRREPVPPSD</sequence>
<dbReference type="EMBL" id="BT122244">
    <property type="protein sequence ID" value="ADE75633.1"/>
    <property type="molecule type" value="mRNA"/>
</dbReference>
<evidence type="ECO:0000256" key="2">
    <source>
        <dbReference type="SAM" id="MobiDB-lite"/>
    </source>
</evidence>
<accession>D5A7W4</accession>
<feature type="region of interest" description="Disordered" evidence="2">
    <location>
        <begin position="176"/>
        <end position="323"/>
    </location>
</feature>
<dbReference type="GO" id="GO:0080156">
    <property type="term" value="P:mitochondrial mRNA modification"/>
    <property type="evidence" value="ECO:0007669"/>
    <property type="project" value="TreeGrafter"/>
</dbReference>
<proteinExistence type="evidence at transcript level"/>
<evidence type="ECO:0000256" key="1">
    <source>
        <dbReference type="ARBA" id="ARBA00022946"/>
    </source>
</evidence>
<dbReference type="InterPro" id="IPR037045">
    <property type="entry name" value="S8pro/Inhibitor_I9_sf"/>
</dbReference>
<dbReference type="GO" id="GO:0016554">
    <property type="term" value="P:cytidine to uridine editing"/>
    <property type="evidence" value="ECO:0007669"/>
    <property type="project" value="InterPro"/>
</dbReference>
<dbReference type="GO" id="GO:0005739">
    <property type="term" value="C:mitochondrion"/>
    <property type="evidence" value="ECO:0007669"/>
    <property type="project" value="TreeGrafter"/>
</dbReference>
<evidence type="ECO:0000313" key="4">
    <source>
        <dbReference type="EMBL" id="ADE75633.1"/>
    </source>
</evidence>
<feature type="compositionally biased region" description="Basic and acidic residues" evidence="2">
    <location>
        <begin position="193"/>
        <end position="235"/>
    </location>
</feature>
<feature type="domain" description="MORF/ORRM1/DAG-like MORF" evidence="3">
    <location>
        <begin position="87"/>
        <end position="169"/>
    </location>
</feature>
<keyword evidence="1" id="KW-0809">Transit peptide</keyword>
<name>D5A7W4_PICSI</name>
<reference evidence="4" key="1">
    <citation type="submission" date="2010-04" db="EMBL/GenBank/DDBJ databases">
        <authorList>
            <person name="Reid K.E."/>
            <person name="Liao N."/>
            <person name="Chan S."/>
            <person name="Docking R."/>
            <person name="Taylor G."/>
            <person name="Moore R."/>
            <person name="Mayo M."/>
            <person name="Munro S."/>
            <person name="King J."/>
            <person name="Yanchuk A."/>
            <person name="Holt R."/>
            <person name="Jones S."/>
            <person name="Marra M."/>
            <person name="Ritland C.E."/>
            <person name="Ritland K."/>
            <person name="Bohlmann J."/>
        </authorList>
    </citation>
    <scope>NUCLEOTIDE SEQUENCE</scope>
    <source>
        <tissue evidence="4">Buds collected with no treatment. Collection October 2007</tissue>
    </source>
</reference>